<dbReference type="InterPro" id="IPR013598">
    <property type="entry name" value="Exportin-1/Importin-b-like"/>
</dbReference>
<name>A0A3B0N6N0_THEAN</name>
<dbReference type="InterPro" id="IPR041235">
    <property type="entry name" value="Exp1_repeat_2"/>
</dbReference>
<reference evidence="7" key="1">
    <citation type="submission" date="2018-07" db="EMBL/GenBank/DDBJ databases">
        <authorList>
            <person name="Quirk P.G."/>
            <person name="Krulwich T.A."/>
        </authorList>
    </citation>
    <scope>NUCLEOTIDE SEQUENCE</scope>
    <source>
        <strain evidence="7">Anand</strain>
    </source>
</reference>
<dbReference type="GO" id="GO:0000055">
    <property type="term" value="P:ribosomal large subunit export from nucleus"/>
    <property type="evidence" value="ECO:0007669"/>
    <property type="project" value="TreeGrafter"/>
</dbReference>
<dbReference type="InterPro" id="IPR014877">
    <property type="entry name" value="XPO1_C_dom"/>
</dbReference>
<organism evidence="7">
    <name type="scientific">Theileria annulata</name>
    <dbReference type="NCBI Taxonomy" id="5874"/>
    <lineage>
        <taxon>Eukaryota</taxon>
        <taxon>Sar</taxon>
        <taxon>Alveolata</taxon>
        <taxon>Apicomplexa</taxon>
        <taxon>Aconoidasida</taxon>
        <taxon>Piroplasmida</taxon>
        <taxon>Theileriidae</taxon>
        <taxon>Theileria</taxon>
    </lineage>
</organism>
<comment type="similarity">
    <text evidence="2">Belongs to the exportin family.</text>
</comment>
<sequence>MSSNLTDPLVLLDTSRPFDEAMVPLLDSVIISMFDGTNVENRETAHRILEQFKKLPDSWKHVALILSKSNNSNTKFYALQVLEICIETRWNILPDTEKAGIKQYVSELVIKLCMDEEVCRNERHFLTKVNECLIQVVKREWPDRWPNFISEICKASQVSQNICENNMRLLNMLSEEIFDFGEDSMQSKRVQKLVSRMTSEFREIFELCIFVLNSFISNPNMVNNTLVKQTLVCLSHFLKWIPYGYIFESYPHGEGSVVLLDLLLDHFWDPMQYRVECTKCLNEVASLTLTNNELQAFSHRIMSLWPKVVQKVSTLPPESFQYDNAKIPPSMLLFWETFYTQLTLFLTNLLKNFRETVLEKIPSNRDSLLFVLEKLVTITTINHEETFKIALDFWHYFSNQLLRELKEYERRNLPIRDTNDPNYMVINAINQIDLNTSPELMRLRLYKPILIQVQKVMINRMAKPQEVYIMYDADSGEVVREYNPNTAEIALYNKMKNTQIILTTMLQEDSENIMKAFLDKEMDQANVGGNEPWDPTTLNRLCYSVGSITGSMEEPVEKRFLVVVIKCLLNICEIKNEISSKAIVASNIMYVVGQYPSFLKTNWRFLNTVLNKLFEFMRETFPGVQQMACETFLKITNSCRKVIGSQSVDGRLYVDELISTVGNLETVLDDKLILYYYESVGNVISTLEQNLKIAKISSLMELSNNRLFQIYSKFLIGVSVEMVDNMDKFKSYIDRYGEDLFGVEVARTVIQILRINNRVCKAVGFAFTKQFNKIFNTLMVLYHLYSKYIQISVATGGTATIKHLAVNTLFLARRAIIHLSETYIVNVPNKLNQTNTQYTGLSSNVNRSRYRTQMDQNKTSTPVSSTSYNDNLEDSYCYFIEDKSENTNKMQEKKFNFFKFGPNGTQELTMDGCNQTDSTNDSSLDLSAGQNGGWSDSEMIVTLLDNLVAVMMGDYRDSVFETRDYEILSLSTKIIERLASNYPSVLVQIFNYVFDTSLDMVKMDFHAYPDHREYFYEMLHKATKCSFDSVLLLPNERLRDFVMSLVWAFKHEHPSIADRGLLITLEFMKNIIAKGSVVLHQFCLTFYYLLLTEILGVLTDTLHKSGFRLQTQILKILIKIVANGLVDDPSKELTKLGVMRFLVDLLTRSFQSLNNKQIEAFVVDLFNYSVDSMQASPGSMSSGMGTTQFFESDYNYVNVYENPTISGVLNTTNVKEEKEKDKDIRFQTHVRDFLLSLKEFAGCTEEFQAIFEKDREEAIERARQLGYTNSNNIMYTKEVNLN</sequence>
<evidence type="ECO:0000313" key="8">
    <source>
        <dbReference type="EMBL" id="SVP92197.1"/>
    </source>
</evidence>
<dbReference type="GO" id="GO:0031267">
    <property type="term" value="F:small GTPase binding"/>
    <property type="evidence" value="ECO:0007669"/>
    <property type="project" value="InterPro"/>
</dbReference>
<evidence type="ECO:0000256" key="3">
    <source>
        <dbReference type="ARBA" id="ARBA00022448"/>
    </source>
</evidence>
<dbReference type="Pfam" id="PF08767">
    <property type="entry name" value="CRM1_C"/>
    <property type="match status" value="1"/>
</dbReference>
<dbReference type="Pfam" id="PF08389">
    <property type="entry name" value="Xpo1"/>
    <property type="match status" value="1"/>
</dbReference>
<evidence type="ECO:0000256" key="4">
    <source>
        <dbReference type="ARBA" id="ARBA00022927"/>
    </source>
</evidence>
<dbReference type="Pfam" id="PF03810">
    <property type="entry name" value="IBN_N"/>
    <property type="match status" value="1"/>
</dbReference>
<feature type="domain" description="Importin N-terminal" evidence="6">
    <location>
        <begin position="45"/>
        <end position="111"/>
    </location>
</feature>
<dbReference type="InterPro" id="IPR001494">
    <property type="entry name" value="Importin-beta_N"/>
</dbReference>
<proteinExistence type="inferred from homology"/>
<dbReference type="InterPro" id="IPR011989">
    <property type="entry name" value="ARM-like"/>
</dbReference>
<dbReference type="PANTHER" id="PTHR11223">
    <property type="entry name" value="EXPORTIN 1/5"/>
    <property type="match status" value="1"/>
</dbReference>
<dbReference type="EMBL" id="UIVS01000002">
    <property type="protein sequence ID" value="SVP92197.1"/>
    <property type="molecule type" value="Genomic_DNA"/>
</dbReference>
<dbReference type="PANTHER" id="PTHR11223:SF2">
    <property type="entry name" value="EXPORTIN-1"/>
    <property type="match status" value="1"/>
</dbReference>
<keyword evidence="3" id="KW-0813">Transport</keyword>
<evidence type="ECO:0000256" key="2">
    <source>
        <dbReference type="ARBA" id="ARBA00009466"/>
    </source>
</evidence>
<dbReference type="InterPro" id="IPR045065">
    <property type="entry name" value="XPO1/5"/>
</dbReference>
<evidence type="ECO:0000259" key="6">
    <source>
        <dbReference type="PROSITE" id="PS50166"/>
    </source>
</evidence>
<keyword evidence="5" id="KW-0539">Nucleus</keyword>
<comment type="subcellular location">
    <subcellularLocation>
        <location evidence="1">Nucleus</location>
    </subcellularLocation>
</comment>
<dbReference type="GO" id="GO:0006611">
    <property type="term" value="P:protein export from nucleus"/>
    <property type="evidence" value="ECO:0007669"/>
    <property type="project" value="InterPro"/>
</dbReference>
<dbReference type="GO" id="GO:0005049">
    <property type="term" value="F:nuclear export signal receptor activity"/>
    <property type="evidence" value="ECO:0007669"/>
    <property type="project" value="InterPro"/>
</dbReference>
<dbReference type="GO" id="GO:0000056">
    <property type="term" value="P:ribosomal small subunit export from nucleus"/>
    <property type="evidence" value="ECO:0007669"/>
    <property type="project" value="TreeGrafter"/>
</dbReference>
<dbReference type="GO" id="GO:0005634">
    <property type="term" value="C:nucleus"/>
    <property type="evidence" value="ECO:0007669"/>
    <property type="project" value="UniProtKB-SubCell"/>
</dbReference>
<evidence type="ECO:0000256" key="1">
    <source>
        <dbReference type="ARBA" id="ARBA00004123"/>
    </source>
</evidence>
<dbReference type="PROSITE" id="PS50166">
    <property type="entry name" value="IMPORTIN_B_NT"/>
    <property type="match status" value="1"/>
</dbReference>
<gene>
    <name evidence="7" type="ORF">TAT_000200100</name>
    <name evidence="8" type="ORF">TAV_000200400</name>
</gene>
<dbReference type="SUPFAM" id="SSF48371">
    <property type="entry name" value="ARM repeat"/>
    <property type="match status" value="2"/>
</dbReference>
<dbReference type="Pfam" id="PF18784">
    <property type="entry name" value="CRM1_repeat_2"/>
    <property type="match status" value="1"/>
</dbReference>
<dbReference type="Gene3D" id="1.25.10.10">
    <property type="entry name" value="Leucine-rich Repeat Variant"/>
    <property type="match status" value="1"/>
</dbReference>
<dbReference type="SMART" id="SM01102">
    <property type="entry name" value="CRM1_C"/>
    <property type="match status" value="1"/>
</dbReference>
<protein>
    <submittedName>
        <fullName evidence="7">Importin-like protein, putative</fullName>
    </submittedName>
</protein>
<keyword evidence="4" id="KW-0653">Protein transport</keyword>
<dbReference type="InterPro" id="IPR016024">
    <property type="entry name" value="ARM-type_fold"/>
</dbReference>
<dbReference type="EMBL" id="UIVT01000002">
    <property type="protein sequence ID" value="SVP91921.1"/>
    <property type="molecule type" value="Genomic_DNA"/>
</dbReference>
<evidence type="ECO:0000256" key="5">
    <source>
        <dbReference type="ARBA" id="ARBA00023242"/>
    </source>
</evidence>
<dbReference type="VEuPathDB" id="PiroplasmaDB:TA11715"/>
<dbReference type="SMART" id="SM00913">
    <property type="entry name" value="IBN_N"/>
    <property type="match status" value="1"/>
</dbReference>
<dbReference type="InterPro" id="IPR040485">
    <property type="entry name" value="XPO1_repeat_3"/>
</dbReference>
<dbReference type="GO" id="GO:0005737">
    <property type="term" value="C:cytoplasm"/>
    <property type="evidence" value="ECO:0007669"/>
    <property type="project" value="TreeGrafter"/>
</dbReference>
<dbReference type="Pfam" id="PF18787">
    <property type="entry name" value="CRM1_repeat_3"/>
    <property type="match status" value="1"/>
</dbReference>
<accession>A0A3B0N6N0</accession>
<evidence type="ECO:0000313" key="7">
    <source>
        <dbReference type="EMBL" id="SVP91921.1"/>
    </source>
</evidence>